<keyword evidence="3" id="KW-0732">Signal</keyword>
<feature type="domain" description="DUF6377" evidence="4">
    <location>
        <begin position="255"/>
        <end position="494"/>
    </location>
</feature>
<feature type="chain" id="PRO_5045331921" evidence="3">
    <location>
        <begin position="19"/>
        <end position="532"/>
    </location>
</feature>
<dbReference type="GO" id="GO:0051301">
    <property type="term" value="P:cell division"/>
    <property type="evidence" value="ECO:0007669"/>
    <property type="project" value="UniProtKB-KW"/>
</dbReference>
<feature type="transmembrane region" description="Helical" evidence="2">
    <location>
        <begin position="327"/>
        <end position="349"/>
    </location>
</feature>
<feature type="coiled-coil region" evidence="1">
    <location>
        <begin position="352"/>
        <end position="379"/>
    </location>
</feature>
<reference evidence="6" key="1">
    <citation type="submission" date="2023-07" db="EMBL/GenBank/DDBJ databases">
        <title>Functional and genomic diversity of the sorghum phyllosphere microbiome.</title>
        <authorList>
            <person name="Shade A."/>
        </authorList>
    </citation>
    <scope>NUCLEOTIDE SEQUENCE [LARGE SCALE GENOMIC DNA]</scope>
    <source>
        <strain evidence="6">SORGH_AS_0422</strain>
    </source>
</reference>
<keyword evidence="2" id="KW-0472">Membrane</keyword>
<evidence type="ECO:0000256" key="1">
    <source>
        <dbReference type="SAM" id="Coils"/>
    </source>
</evidence>
<sequence>MRLLFVVLLAVASWQQLAVAQSNNGLIDELKQEIGKKKQYDQQKEQTLEALKKQLNATPIQNADRFFDLCSSIYNEYKSYQYDSAYVYADKLYKLSIKVNNTSQTYQAKLKIAFIMLSSGLFKETFDNLKGINPQLLPDSARFDYYSLLTRANYDLAAFNNDKHYTPLYNSLANKYIDSAIALSKPGSYDYQYFSGYKALKNGKQQIAETTFNNLLRQKLNRHQYAIVTSTLSNLYLPKNQQKGVDLLIHAAIGDIQSSTKETVALLWLAEHLYKQGNNKDAYDFLQQAMADAEFYGARQRQLQISTVLPIVAAQQLSYSESERTRFLTYFLLITVLALVVIVITILLFKQLKAVQAQEKIIEDKNAELEATNNKLTEDARIKEDYIGHFFDSISMYITKLEKLKHSIETKLTLKKYDEIRATVTDINIKKEREQLFYTFDHVFLKIFPNFIAEFNALFEEKDQIWPREHEALTTDLRIFALMRLGITDVQAVANILEYTEKTIYVYKMRIKAKAKIHGDEFDSHIMRIKAV</sequence>
<dbReference type="Pfam" id="PF19904">
    <property type="entry name" value="DUF6377"/>
    <property type="match status" value="1"/>
</dbReference>
<evidence type="ECO:0000259" key="4">
    <source>
        <dbReference type="Pfam" id="PF19904"/>
    </source>
</evidence>
<keyword evidence="6" id="KW-1185">Reference proteome</keyword>
<comment type="caution">
    <text evidence="5">The sequence shown here is derived from an EMBL/GenBank/DDBJ whole genome shotgun (WGS) entry which is preliminary data.</text>
</comment>
<dbReference type="EMBL" id="JAVLVU010000001">
    <property type="protein sequence ID" value="MDT3403676.1"/>
    <property type="molecule type" value="Genomic_DNA"/>
</dbReference>
<evidence type="ECO:0000256" key="3">
    <source>
        <dbReference type="SAM" id="SignalP"/>
    </source>
</evidence>
<keyword evidence="5" id="KW-0132">Cell division</keyword>
<keyword evidence="5" id="KW-0131">Cell cycle</keyword>
<keyword evidence="2" id="KW-0812">Transmembrane</keyword>
<protein>
    <submittedName>
        <fullName evidence="5">Cell division protein FtsB</fullName>
    </submittedName>
</protein>
<keyword evidence="1" id="KW-0175">Coiled coil</keyword>
<evidence type="ECO:0000313" key="5">
    <source>
        <dbReference type="EMBL" id="MDT3403676.1"/>
    </source>
</evidence>
<dbReference type="InterPro" id="IPR045957">
    <property type="entry name" value="DUF6377"/>
</dbReference>
<evidence type="ECO:0000313" key="6">
    <source>
        <dbReference type="Proteomes" id="UP001258315"/>
    </source>
</evidence>
<gene>
    <name evidence="5" type="ORF">QE417_002748</name>
</gene>
<evidence type="ECO:0000256" key="2">
    <source>
        <dbReference type="SAM" id="Phobius"/>
    </source>
</evidence>
<organism evidence="5 6">
    <name type="scientific">Mucilaginibacter terrae</name>
    <dbReference type="NCBI Taxonomy" id="1955052"/>
    <lineage>
        <taxon>Bacteria</taxon>
        <taxon>Pseudomonadati</taxon>
        <taxon>Bacteroidota</taxon>
        <taxon>Sphingobacteriia</taxon>
        <taxon>Sphingobacteriales</taxon>
        <taxon>Sphingobacteriaceae</taxon>
        <taxon>Mucilaginibacter</taxon>
    </lineage>
</organism>
<dbReference type="RefSeq" id="WP_311950872.1">
    <property type="nucleotide sequence ID" value="NZ_JAVLVU010000001.1"/>
</dbReference>
<dbReference type="Proteomes" id="UP001258315">
    <property type="component" value="Unassembled WGS sequence"/>
</dbReference>
<feature type="signal peptide" evidence="3">
    <location>
        <begin position="1"/>
        <end position="18"/>
    </location>
</feature>
<proteinExistence type="predicted"/>
<name>A0ABU3GVP6_9SPHI</name>
<accession>A0ABU3GVP6</accession>
<keyword evidence="2" id="KW-1133">Transmembrane helix</keyword>